<protein>
    <submittedName>
        <fullName evidence="2">DegV family protein</fullName>
    </submittedName>
</protein>
<dbReference type="PROSITE" id="PS51482">
    <property type="entry name" value="DEGV"/>
    <property type="match status" value="1"/>
</dbReference>
<dbReference type="PANTHER" id="PTHR33434:SF2">
    <property type="entry name" value="FATTY ACID-BINDING PROTEIN TM_1468"/>
    <property type="match status" value="1"/>
</dbReference>
<evidence type="ECO:0000313" key="2">
    <source>
        <dbReference type="EMBL" id="USS02191.1"/>
    </source>
</evidence>
<dbReference type="InterPro" id="IPR003797">
    <property type="entry name" value="DegV"/>
</dbReference>
<dbReference type="InterPro" id="IPR050270">
    <property type="entry name" value="DegV_domain_contain"/>
</dbReference>
<dbReference type="RefSeq" id="WP_252655309.1">
    <property type="nucleotide sequence ID" value="NZ_CABMIZ010000013.1"/>
</dbReference>
<dbReference type="NCBIfam" id="TIGR00762">
    <property type="entry name" value="DegV"/>
    <property type="match status" value="1"/>
</dbReference>
<dbReference type="PANTHER" id="PTHR33434">
    <property type="entry name" value="DEGV DOMAIN-CONTAINING PROTEIN DR_1986-RELATED"/>
    <property type="match status" value="1"/>
</dbReference>
<dbReference type="GeneID" id="303561946"/>
<name>A0ABY5B4N9_CLOSE</name>
<evidence type="ECO:0000256" key="1">
    <source>
        <dbReference type="ARBA" id="ARBA00023121"/>
    </source>
</evidence>
<dbReference type="Proteomes" id="UP001055437">
    <property type="component" value="Chromosome"/>
</dbReference>
<dbReference type="InterPro" id="IPR043168">
    <property type="entry name" value="DegV_C"/>
</dbReference>
<gene>
    <name evidence="2" type="ORF">NH397_07180</name>
</gene>
<dbReference type="SUPFAM" id="SSF82549">
    <property type="entry name" value="DAK1/DegV-like"/>
    <property type="match status" value="1"/>
</dbReference>
<reference evidence="2" key="1">
    <citation type="submission" date="2022-06" db="EMBL/GenBank/DDBJ databases">
        <authorList>
            <person name="Holder M.E."/>
            <person name="Ajami N.J."/>
            <person name="Petrosino J.F."/>
        </authorList>
    </citation>
    <scope>NUCLEOTIDE SEQUENCE</scope>
    <source>
        <strain evidence="2">RMA 8861</strain>
    </source>
</reference>
<organism evidence="2 3">
    <name type="scientific">Clostridium septicum</name>
    <dbReference type="NCBI Taxonomy" id="1504"/>
    <lineage>
        <taxon>Bacteria</taxon>
        <taxon>Bacillati</taxon>
        <taxon>Bacillota</taxon>
        <taxon>Clostridia</taxon>
        <taxon>Eubacteriales</taxon>
        <taxon>Clostridiaceae</taxon>
        <taxon>Clostridium</taxon>
    </lineage>
</organism>
<dbReference type="Gene3D" id="3.40.50.10170">
    <property type="match status" value="1"/>
</dbReference>
<sequence>MSIKVLTDSTSYIPKEFLDKYDITIISLNIALGGKNVKEINLENKDFYKMMYEYNEFPKSSQPIFGEVEEVFNRILSEGNDIIGIFISSDMSGTYFSANVIKEMMNEKYLERKIHIIDSRSNCMQMGFAVIEAAKSAKAGKNFEEVIDSCKDIMSKSGFLFIPDTLDYLKMVGRIGSALVGNILKINSLLTVNNGKTDVVEKVRTKRREIDKILNLFLEDTNEKGIGDVIVHHINCEEEGNEIANRIKKI</sequence>
<evidence type="ECO:0000313" key="3">
    <source>
        <dbReference type="Proteomes" id="UP001055437"/>
    </source>
</evidence>
<dbReference type="EMBL" id="CP099799">
    <property type="protein sequence ID" value="USS02191.1"/>
    <property type="molecule type" value="Genomic_DNA"/>
</dbReference>
<proteinExistence type="predicted"/>
<dbReference type="Gene3D" id="3.30.1180.10">
    <property type="match status" value="1"/>
</dbReference>
<keyword evidence="3" id="KW-1185">Reference proteome</keyword>
<accession>A0ABY5B4N9</accession>
<dbReference type="Pfam" id="PF02645">
    <property type="entry name" value="DegV"/>
    <property type="match status" value="1"/>
</dbReference>
<keyword evidence="1" id="KW-0446">Lipid-binding</keyword>